<dbReference type="InterPro" id="IPR044742">
    <property type="entry name" value="DEAD/DEAH_RhlB"/>
</dbReference>
<dbReference type="Proteomes" id="UP000242180">
    <property type="component" value="Unassembled WGS sequence"/>
</dbReference>
<evidence type="ECO:0000256" key="5">
    <source>
        <dbReference type="ARBA" id="ARBA00022840"/>
    </source>
</evidence>
<gene>
    <name evidence="9" type="ORF">BCR43DRAFT_520674</name>
</gene>
<dbReference type="GO" id="GO:0016787">
    <property type="term" value="F:hydrolase activity"/>
    <property type="evidence" value="ECO:0007669"/>
    <property type="project" value="UniProtKB-KW"/>
</dbReference>
<dbReference type="InParanoid" id="A0A1X2HVF4"/>
<dbReference type="PROSITE" id="PS51192">
    <property type="entry name" value="HELICASE_ATP_BIND_1"/>
    <property type="match status" value="1"/>
</dbReference>
<keyword evidence="10" id="KW-1185">Reference proteome</keyword>
<dbReference type="EC" id="3.6.4.13" evidence="1"/>
<dbReference type="OrthoDB" id="18170at2759"/>
<accession>A0A1X2HVF4</accession>
<dbReference type="Gene3D" id="3.40.50.300">
    <property type="entry name" value="P-loop containing nucleotide triphosphate hydrolases"/>
    <property type="match status" value="2"/>
</dbReference>
<organism evidence="9 10">
    <name type="scientific">Syncephalastrum racemosum</name>
    <name type="common">Filamentous fungus</name>
    <dbReference type="NCBI Taxonomy" id="13706"/>
    <lineage>
        <taxon>Eukaryota</taxon>
        <taxon>Fungi</taxon>
        <taxon>Fungi incertae sedis</taxon>
        <taxon>Mucoromycota</taxon>
        <taxon>Mucoromycotina</taxon>
        <taxon>Mucoromycetes</taxon>
        <taxon>Mucorales</taxon>
        <taxon>Syncephalastraceae</taxon>
        <taxon>Syncephalastrum</taxon>
    </lineage>
</organism>
<evidence type="ECO:0000256" key="4">
    <source>
        <dbReference type="ARBA" id="ARBA00022806"/>
    </source>
</evidence>
<comment type="caution">
    <text evidence="9">The sequence shown here is derived from an EMBL/GenBank/DDBJ whole genome shotgun (WGS) entry which is preliminary data.</text>
</comment>
<reference evidence="9 10" key="1">
    <citation type="submission" date="2016-07" db="EMBL/GenBank/DDBJ databases">
        <title>Pervasive Adenine N6-methylation of Active Genes in Fungi.</title>
        <authorList>
            <consortium name="DOE Joint Genome Institute"/>
            <person name="Mondo S.J."/>
            <person name="Dannebaum R.O."/>
            <person name="Kuo R.C."/>
            <person name="Labutti K."/>
            <person name="Haridas S."/>
            <person name="Kuo A."/>
            <person name="Salamov A."/>
            <person name="Ahrendt S.R."/>
            <person name="Lipzen A."/>
            <person name="Sullivan W."/>
            <person name="Andreopoulos W.B."/>
            <person name="Clum A."/>
            <person name="Lindquist E."/>
            <person name="Daum C."/>
            <person name="Ramamoorthy G.K."/>
            <person name="Gryganskyi A."/>
            <person name="Culley D."/>
            <person name="Magnuson J.K."/>
            <person name="James T.Y."/>
            <person name="O'Malley M.A."/>
            <person name="Stajich J.E."/>
            <person name="Spatafora J.W."/>
            <person name="Visel A."/>
            <person name="Grigoriev I.V."/>
        </authorList>
    </citation>
    <scope>NUCLEOTIDE SEQUENCE [LARGE SCALE GENOMIC DNA]</scope>
    <source>
        <strain evidence="9 10">NRRL 2496</strain>
    </source>
</reference>
<feature type="domain" description="Helicase ATP-binding" evidence="7">
    <location>
        <begin position="218"/>
        <end position="400"/>
    </location>
</feature>
<evidence type="ECO:0000256" key="3">
    <source>
        <dbReference type="ARBA" id="ARBA00022801"/>
    </source>
</evidence>
<sequence>MSAKRPCSDPAGNDSRKKQQLESVAFPTESPQGILGEGGGIQATRIPEQKIESKTTGTRCTDPDEEPIKLFSSDQRLADLKIDEPTCIVCGKYGEYINHMTENDVCSLECRDLDTDMNGPVRQKPTSAQIIPGVSSGYVADNVHAKFTNYVETKEVAAMPQDQIMAMRKAHLIKVNGTLIPHPIVSFDQCRQTLGDTLLDNLEDMNWSMATSVQRQAVPAGLAGRDLFVVAPTSAGKTGAFVIPVLVHCQTLSKMHRYKRRYGPYALIMAPTRPLCEQIESTIKRLARGLPNTRTALLVGGVAQAEQLYRLRKGVQIVVGTPARILDVATYHPHVLRLWRMRIIIMDEADTLMGNTSKEVRQILGKMPDKLVRQYCYFSTTIQHADVMNKMMRRQQRVIEIHIGQRDEDAEENKLVKKLRMNTDVRQTVLWVENASKVKRLTSILNDPKYYQPPVVVFVESRLGAEYLMRTLQKRRASRHWRVIAIHSDMEREERNAILGAINKPEPEWDVVVATDILARGIDLPTVQLIINYDMASSLENYIQRVSRAARPPGISQREQHRRGWAITFLNEDHAFIHRALAKLLASRPPGQVTPMPGQLRKFVSS</sequence>
<keyword evidence="4" id="KW-0347">Helicase</keyword>
<feature type="domain" description="Helicase C-terminal" evidence="8">
    <location>
        <begin position="424"/>
        <end position="604"/>
    </location>
</feature>
<dbReference type="GO" id="GO:0003724">
    <property type="term" value="F:RNA helicase activity"/>
    <property type="evidence" value="ECO:0007669"/>
    <property type="project" value="UniProtKB-EC"/>
</dbReference>
<dbReference type="AlphaFoldDB" id="A0A1X2HVF4"/>
<dbReference type="InterPro" id="IPR011545">
    <property type="entry name" value="DEAD/DEAH_box_helicase_dom"/>
</dbReference>
<evidence type="ECO:0000313" key="9">
    <source>
        <dbReference type="EMBL" id="ORZ03549.1"/>
    </source>
</evidence>
<dbReference type="PROSITE" id="PS51194">
    <property type="entry name" value="HELICASE_CTER"/>
    <property type="match status" value="1"/>
</dbReference>
<dbReference type="CDD" id="cd00268">
    <property type="entry name" value="DEADc"/>
    <property type="match status" value="1"/>
</dbReference>
<dbReference type="InterPro" id="IPR027417">
    <property type="entry name" value="P-loop_NTPase"/>
</dbReference>
<dbReference type="Pfam" id="PF00270">
    <property type="entry name" value="DEAD"/>
    <property type="match status" value="1"/>
</dbReference>
<dbReference type="GO" id="GO:0003676">
    <property type="term" value="F:nucleic acid binding"/>
    <property type="evidence" value="ECO:0007669"/>
    <property type="project" value="InterPro"/>
</dbReference>
<dbReference type="Pfam" id="PF00271">
    <property type="entry name" value="Helicase_C"/>
    <property type="match status" value="1"/>
</dbReference>
<evidence type="ECO:0000259" key="8">
    <source>
        <dbReference type="PROSITE" id="PS51194"/>
    </source>
</evidence>
<dbReference type="InterPro" id="IPR014001">
    <property type="entry name" value="Helicase_ATP-bd"/>
</dbReference>
<evidence type="ECO:0000256" key="1">
    <source>
        <dbReference type="ARBA" id="ARBA00012552"/>
    </source>
</evidence>
<dbReference type="GO" id="GO:0005524">
    <property type="term" value="F:ATP binding"/>
    <property type="evidence" value="ECO:0007669"/>
    <property type="project" value="UniProtKB-KW"/>
</dbReference>
<dbReference type="Gene3D" id="3.30.60.220">
    <property type="match status" value="1"/>
</dbReference>
<dbReference type="InterPro" id="IPR001650">
    <property type="entry name" value="Helicase_C-like"/>
</dbReference>
<dbReference type="EMBL" id="MCGN01000001">
    <property type="protein sequence ID" value="ORZ03549.1"/>
    <property type="molecule type" value="Genomic_DNA"/>
</dbReference>
<evidence type="ECO:0000313" key="10">
    <source>
        <dbReference type="Proteomes" id="UP000242180"/>
    </source>
</evidence>
<dbReference type="SMART" id="SM00490">
    <property type="entry name" value="HELICc"/>
    <property type="match status" value="1"/>
</dbReference>
<evidence type="ECO:0000256" key="6">
    <source>
        <dbReference type="SAM" id="MobiDB-lite"/>
    </source>
</evidence>
<evidence type="ECO:0000259" key="7">
    <source>
        <dbReference type="PROSITE" id="PS51192"/>
    </source>
</evidence>
<keyword evidence="3 9" id="KW-0378">Hydrolase</keyword>
<feature type="region of interest" description="Disordered" evidence="6">
    <location>
        <begin position="1"/>
        <end position="67"/>
    </location>
</feature>
<name>A0A1X2HVF4_SYNRA</name>
<keyword evidence="5" id="KW-0067">ATP-binding</keyword>
<dbReference type="OMA" id="DESFCIR"/>
<dbReference type="STRING" id="13706.A0A1X2HVF4"/>
<dbReference type="SMART" id="SM00487">
    <property type="entry name" value="DEXDc"/>
    <property type="match status" value="1"/>
</dbReference>
<evidence type="ECO:0000256" key="2">
    <source>
        <dbReference type="ARBA" id="ARBA00022741"/>
    </source>
</evidence>
<protein>
    <recommendedName>
        <fullName evidence="1">RNA helicase</fullName>
        <ecNumber evidence="1">3.6.4.13</ecNumber>
    </recommendedName>
</protein>
<dbReference type="SUPFAM" id="SSF52540">
    <property type="entry name" value="P-loop containing nucleoside triphosphate hydrolases"/>
    <property type="match status" value="1"/>
</dbReference>
<keyword evidence="2" id="KW-0547">Nucleotide-binding</keyword>
<proteinExistence type="predicted"/>
<dbReference type="PANTHER" id="PTHR47958">
    <property type="entry name" value="ATP-DEPENDENT RNA HELICASE DBP3"/>
    <property type="match status" value="1"/>
</dbReference>
<dbReference type="CDD" id="cd18787">
    <property type="entry name" value="SF2_C_DEAD"/>
    <property type="match status" value="1"/>
</dbReference>